<dbReference type="Pfam" id="PF23726">
    <property type="entry name" value="Beta-prop_RSE1_2nd"/>
    <property type="match status" value="1"/>
</dbReference>
<dbReference type="GO" id="GO:0005634">
    <property type="term" value="C:nucleus"/>
    <property type="evidence" value="ECO:0007669"/>
    <property type="project" value="UniProtKB-SubCell"/>
</dbReference>
<dbReference type="InterPro" id="IPR050358">
    <property type="entry name" value="RSE1/DDB1/CFT1"/>
</dbReference>
<protein>
    <submittedName>
        <fullName evidence="7">CPSF A subunit region-domain-containing protein</fullName>
    </submittedName>
</protein>
<comment type="caution">
    <text evidence="7">The sequence shown here is derived from an EMBL/GenBank/DDBJ whole genome shotgun (WGS) entry which is preliminary data.</text>
</comment>
<evidence type="ECO:0000313" key="8">
    <source>
        <dbReference type="Proteomes" id="UP000326924"/>
    </source>
</evidence>
<feature type="region of interest" description="Disordered" evidence="3">
    <location>
        <begin position="220"/>
        <end position="247"/>
    </location>
</feature>
<dbReference type="Gene3D" id="2.130.10.10">
    <property type="entry name" value="YVTN repeat-like/Quinoprotein amine dehydrogenase"/>
    <property type="match status" value="3"/>
</dbReference>
<dbReference type="EMBL" id="VXIS01000060">
    <property type="protein sequence ID" value="KAA8909184.1"/>
    <property type="molecule type" value="Genomic_DNA"/>
</dbReference>
<comment type="subcellular location">
    <subcellularLocation>
        <location evidence="1">Nucleus</location>
    </subcellularLocation>
</comment>
<evidence type="ECO:0000256" key="3">
    <source>
        <dbReference type="SAM" id="MobiDB-lite"/>
    </source>
</evidence>
<dbReference type="InterPro" id="IPR058543">
    <property type="entry name" value="Beta-prop_RSE1/DDB1/CPSF1_2nd"/>
</dbReference>
<gene>
    <name evidence="7" type="ORF">FN846DRAFT_918260</name>
</gene>
<dbReference type="Pfam" id="PF10433">
    <property type="entry name" value="Beta-prop_RSE1_1st"/>
    <property type="match status" value="1"/>
</dbReference>
<keyword evidence="2" id="KW-0539">Nucleus</keyword>
<evidence type="ECO:0000313" key="7">
    <source>
        <dbReference type="EMBL" id="KAA8909184.1"/>
    </source>
</evidence>
<sequence>MPEIYTELTPPTSVTHSLTLPFTSRTADNLLVAKTNILQIFKLTTVATEVTAASSSDDTAALNPPRAADEEQGDFSAELNLQRSKVEDVAKLVLVAEFPLAGEVMGMARVTPGAERCRGKAAGDMVLLAVRDAKMSLILWDAERQCVETVSLHYYEREEFASPVVGEGLPSQLVADPGMRAVTFKFSGDMLAVLPVRQEGEDEEMLDTIPEEEDVVMAEDDDDWDPSAPGVATTPRKASVGKKKEHGSSDLPFLPSFVVSASQLDDAISHVLSLTFLHEYREPTLGILYSPKRTWTGWLEQRKDTICYIVITLDLEQKASTPIISVQGLPYDLFKVVPLTPPIGGSLLLGANEIIHVDQAGKTTGVAVNHYAKRSTNFANLADQSDYCLALEGSTVVELEGEGGDLLLITKDGTALIVGFRMDGRNVSGVKITKIASQPGSLVGGRATTAVSLGGKKLFVGCDEGDARVLKWKRKGEKKTIKPGLSDGLEDHDVEDIYDMLDDVDDDLYGGSSTDLSGTRKDSIFTGAKTGENRATGEYMFQTHDRIINLGPFRGVTMGRPTFPPGSADKQRGVVPELELITTSGPTDTPEDAGMALIRRSVAPTVIGRFGFQACKGLWTVKAKSTKSATAAETAQATGQQEATRSMEEEYDRYLFVSKESESAVFKVRDEFEEVRGTDFDADGATVEVGVVGEGTRIVQVVSEMVRVYDCDMQLTQIVPMFDEETGEDGPPIVKARVLDPWVILLRADGSMVVYKLDKSMELAEEKDGIKGAKFKSASLYKARNGEAFSPANGIDVDHVLALMTENQALQIYALPNLHTPIFTAEHFSTLPPLLRQHSTSHTSLRTNNISATEDIAEILLADLGDHVAREPYLIVRNVQDDITFYKAFSASGSVSFVKTSNPVLATPRPGLKEAPSFRPMVAMENVSGYACVFLPGADPAFMIKTAKSVPRLHRLAGTAVRALTSFNTASADRGFVYVDVSGSVRVSLLPQDWNFDNPFHAKKVYLNESLRALTWYDTMNVCIAATTRRVPFSLEEEDGKADVDGAQLQPQVDHGTLAIISPLTWTVVDRYVFAHNEVALVVQTISLEVSEHTKERKQLVAVGTGIFRGEDHSARGGIYVFEVIEVVPEPGKPETNRKLKLVTREEVKGTVSALCGVNGYLLAAQGQKIMVRGLKEDQSLLPVAFMDMNCYVTVAKSLGGLVLFGDFTKSVWFTGFSEEPYKMTLFGKDTQELQVVTAEFLPDGRQLCFIIADANGDVHVLQYDPEHPKSLAGQRLIHRCAFHVPHEITNLTLLPRASSTPSSLQEQTESHLLLAATRNGSLALITTVPENSYRRLNQLMNQVIAGEEHTAGLNPKAFRHVAASDRTGEFLRGVLDHWLLERWVEMPFVRKREVAERAGLEVDAAREWVRGLGEAGLAYL</sequence>
<dbReference type="PANTHER" id="PTHR10644">
    <property type="entry name" value="DNA REPAIR/RNA PROCESSING CPSF FAMILY"/>
    <property type="match status" value="1"/>
</dbReference>
<keyword evidence="8" id="KW-1185">Reference proteome</keyword>
<feature type="domain" description="RSE1/DDB1/CPSF1 first beta-propeller" evidence="5">
    <location>
        <begin position="85"/>
        <end position="480"/>
    </location>
</feature>
<dbReference type="GO" id="GO:0003676">
    <property type="term" value="F:nucleic acid binding"/>
    <property type="evidence" value="ECO:0007669"/>
    <property type="project" value="InterPro"/>
</dbReference>
<reference evidence="7 8" key="1">
    <citation type="submission" date="2019-09" db="EMBL/GenBank/DDBJ databases">
        <title>Draft genome of the ectomycorrhizal ascomycete Sphaerosporella brunnea.</title>
        <authorList>
            <consortium name="DOE Joint Genome Institute"/>
            <person name="Benucci G.M."/>
            <person name="Marozzi G."/>
            <person name="Antonielli L."/>
            <person name="Sanchez S."/>
            <person name="Marco P."/>
            <person name="Wang X."/>
            <person name="Falini L.B."/>
            <person name="Barry K."/>
            <person name="Haridas S."/>
            <person name="Lipzen A."/>
            <person name="Labutti K."/>
            <person name="Grigoriev I.V."/>
            <person name="Murat C."/>
            <person name="Martin F."/>
            <person name="Albertini E."/>
            <person name="Donnini D."/>
            <person name="Bonito G."/>
        </authorList>
    </citation>
    <scope>NUCLEOTIDE SEQUENCE [LARGE SCALE GENOMIC DNA]</scope>
    <source>
        <strain evidence="7 8">Sb_GMNB300</strain>
    </source>
</reference>
<feature type="region of interest" description="Disordered" evidence="3">
    <location>
        <begin position="54"/>
        <end position="74"/>
    </location>
</feature>
<dbReference type="InterPro" id="IPR004871">
    <property type="entry name" value="RSE1/DDB1/CPSF1_C"/>
</dbReference>
<evidence type="ECO:0000259" key="5">
    <source>
        <dbReference type="Pfam" id="PF10433"/>
    </source>
</evidence>
<feature type="domain" description="RSE1/DDB1/CPSF1 C-terminal" evidence="4">
    <location>
        <begin position="1057"/>
        <end position="1385"/>
    </location>
</feature>
<accession>A0A5J5F1A7</accession>
<proteinExistence type="predicted"/>
<dbReference type="FunCoup" id="A0A5J5F1A7">
    <property type="interactions" value="1183"/>
</dbReference>
<evidence type="ECO:0000256" key="2">
    <source>
        <dbReference type="ARBA" id="ARBA00023242"/>
    </source>
</evidence>
<dbReference type="OrthoDB" id="6109at2759"/>
<feature type="domain" description="RSE1/DDB1/CPSF1 second beta-propeller" evidence="6">
    <location>
        <begin position="604"/>
        <end position="988"/>
    </location>
</feature>
<evidence type="ECO:0000256" key="1">
    <source>
        <dbReference type="ARBA" id="ARBA00004123"/>
    </source>
</evidence>
<dbReference type="InterPro" id="IPR015943">
    <property type="entry name" value="WD40/YVTN_repeat-like_dom_sf"/>
</dbReference>
<dbReference type="Proteomes" id="UP000326924">
    <property type="component" value="Unassembled WGS sequence"/>
</dbReference>
<dbReference type="InterPro" id="IPR018846">
    <property type="entry name" value="Beta-prop_RSE1/DDB1/CPSF1_1st"/>
</dbReference>
<dbReference type="Pfam" id="PF03178">
    <property type="entry name" value="CPSF_A"/>
    <property type="match status" value="1"/>
</dbReference>
<dbReference type="InParanoid" id="A0A5J5F1A7"/>
<organism evidence="7 8">
    <name type="scientific">Sphaerosporella brunnea</name>
    <dbReference type="NCBI Taxonomy" id="1250544"/>
    <lineage>
        <taxon>Eukaryota</taxon>
        <taxon>Fungi</taxon>
        <taxon>Dikarya</taxon>
        <taxon>Ascomycota</taxon>
        <taxon>Pezizomycotina</taxon>
        <taxon>Pezizomycetes</taxon>
        <taxon>Pezizales</taxon>
        <taxon>Pyronemataceae</taxon>
        <taxon>Sphaerosporella</taxon>
    </lineage>
</organism>
<evidence type="ECO:0000259" key="6">
    <source>
        <dbReference type="Pfam" id="PF23726"/>
    </source>
</evidence>
<name>A0A5J5F1A7_9PEZI</name>
<evidence type="ECO:0000259" key="4">
    <source>
        <dbReference type="Pfam" id="PF03178"/>
    </source>
</evidence>